<proteinExistence type="predicted"/>
<gene>
    <name evidence="1" type="ORF">niasHS_013399</name>
</gene>
<dbReference type="EMBL" id="JBICCN010000355">
    <property type="protein sequence ID" value="KAL3075176.1"/>
    <property type="molecule type" value="Genomic_DNA"/>
</dbReference>
<dbReference type="Proteomes" id="UP001620645">
    <property type="component" value="Unassembled WGS sequence"/>
</dbReference>
<comment type="caution">
    <text evidence="1">The sequence shown here is derived from an EMBL/GenBank/DDBJ whole genome shotgun (WGS) entry which is preliminary data.</text>
</comment>
<dbReference type="AlphaFoldDB" id="A0ABD2ICJ6"/>
<evidence type="ECO:0000313" key="2">
    <source>
        <dbReference type="Proteomes" id="UP001620645"/>
    </source>
</evidence>
<protein>
    <recommendedName>
        <fullName evidence="3">Gland protein</fullName>
    </recommendedName>
</protein>
<evidence type="ECO:0000313" key="1">
    <source>
        <dbReference type="EMBL" id="KAL3075176.1"/>
    </source>
</evidence>
<organism evidence="1 2">
    <name type="scientific">Heterodera schachtii</name>
    <name type="common">Sugarbeet cyst nematode worm</name>
    <name type="synonym">Tylenchus schachtii</name>
    <dbReference type="NCBI Taxonomy" id="97005"/>
    <lineage>
        <taxon>Eukaryota</taxon>
        <taxon>Metazoa</taxon>
        <taxon>Ecdysozoa</taxon>
        <taxon>Nematoda</taxon>
        <taxon>Chromadorea</taxon>
        <taxon>Rhabditida</taxon>
        <taxon>Tylenchina</taxon>
        <taxon>Tylenchomorpha</taxon>
        <taxon>Tylenchoidea</taxon>
        <taxon>Heteroderidae</taxon>
        <taxon>Heteroderinae</taxon>
        <taxon>Heterodera</taxon>
    </lineage>
</organism>
<reference evidence="1 2" key="1">
    <citation type="submission" date="2024-10" db="EMBL/GenBank/DDBJ databases">
        <authorList>
            <person name="Kim D."/>
        </authorList>
    </citation>
    <scope>NUCLEOTIDE SEQUENCE [LARGE SCALE GENOMIC DNA]</scope>
    <source>
        <strain evidence="1">Taebaek</strain>
    </source>
</reference>
<sequence length="111" mass="12562">MVYYLYALRTSDVLYCWEMMENCCYTWCAGVDHLLLVVLAFLPHLFGSLFAKQQQEEEEVGTGENTTAAGDNEWKSRGAAAGGARVFHSNRRVDGLGKSHRNSFFLSAFWI</sequence>
<name>A0ABD2ICJ6_HETSC</name>
<keyword evidence="2" id="KW-1185">Reference proteome</keyword>
<evidence type="ECO:0008006" key="3">
    <source>
        <dbReference type="Google" id="ProtNLM"/>
    </source>
</evidence>
<accession>A0ABD2ICJ6</accession>